<accession>A0ACC2TV53</accession>
<dbReference type="EMBL" id="QTSX02002147">
    <property type="protein sequence ID" value="KAJ9078499.1"/>
    <property type="molecule type" value="Genomic_DNA"/>
</dbReference>
<evidence type="ECO:0000313" key="1">
    <source>
        <dbReference type="EMBL" id="KAJ9078499.1"/>
    </source>
</evidence>
<organism evidence="1 2">
    <name type="scientific">Entomophthora muscae</name>
    <dbReference type="NCBI Taxonomy" id="34485"/>
    <lineage>
        <taxon>Eukaryota</taxon>
        <taxon>Fungi</taxon>
        <taxon>Fungi incertae sedis</taxon>
        <taxon>Zoopagomycota</taxon>
        <taxon>Entomophthoromycotina</taxon>
        <taxon>Entomophthoromycetes</taxon>
        <taxon>Entomophthorales</taxon>
        <taxon>Entomophthoraceae</taxon>
        <taxon>Entomophthora</taxon>
    </lineage>
</organism>
<name>A0ACC2TV53_9FUNG</name>
<reference evidence="1" key="1">
    <citation type="submission" date="2022-04" db="EMBL/GenBank/DDBJ databases">
        <title>Genome of the entomopathogenic fungus Entomophthora muscae.</title>
        <authorList>
            <person name="Elya C."/>
            <person name="Lovett B.R."/>
            <person name="Lee E."/>
            <person name="Macias A.M."/>
            <person name="Hajek A.E."/>
            <person name="De Bivort B.L."/>
            <person name="Kasson M.T."/>
            <person name="De Fine Licht H.H."/>
            <person name="Stajich J.E."/>
        </authorList>
    </citation>
    <scope>NUCLEOTIDE SEQUENCE</scope>
    <source>
        <strain evidence="1">Berkeley</strain>
    </source>
</reference>
<comment type="caution">
    <text evidence="1">The sequence shown here is derived from an EMBL/GenBank/DDBJ whole genome shotgun (WGS) entry which is preliminary data.</text>
</comment>
<proteinExistence type="predicted"/>
<sequence length="144" mass="15669">MAATVLAWLRNVSMQDQQVLYPLSQNHFFLVVHLHLLFSVSLIVFISSFMPVGFLSTSPVRNDNLDAPKPQNTESESNPGQNPLQTSRLIGWERNNPLLINEVASSPPGPKPLATLQDSASEPPVQDAGNFPKVPTPDTSGLPS</sequence>
<gene>
    <name evidence="1" type="ORF">DSO57_1006274</name>
</gene>
<keyword evidence="2" id="KW-1185">Reference proteome</keyword>
<dbReference type="Proteomes" id="UP001165960">
    <property type="component" value="Unassembled WGS sequence"/>
</dbReference>
<evidence type="ECO:0000313" key="2">
    <source>
        <dbReference type="Proteomes" id="UP001165960"/>
    </source>
</evidence>
<protein>
    <submittedName>
        <fullName evidence="1">Uncharacterized protein</fullName>
    </submittedName>
</protein>